<evidence type="ECO:0000256" key="1">
    <source>
        <dbReference type="ARBA" id="ARBA00022737"/>
    </source>
</evidence>
<feature type="repeat" description="ANK" evidence="3">
    <location>
        <begin position="1034"/>
        <end position="1066"/>
    </location>
</feature>
<dbReference type="InterPro" id="IPR054471">
    <property type="entry name" value="GPIID_WHD"/>
</dbReference>
<gene>
    <name evidence="6" type="ORF">N7493_008536</name>
</gene>
<dbReference type="PANTHER" id="PTHR24198:SF165">
    <property type="entry name" value="ANKYRIN REPEAT-CONTAINING PROTEIN-RELATED"/>
    <property type="match status" value="1"/>
</dbReference>
<feature type="domain" description="Nephrocystin 3-like N-terminal" evidence="5">
    <location>
        <begin position="176"/>
        <end position="330"/>
    </location>
</feature>
<dbReference type="SUPFAM" id="SSF52540">
    <property type="entry name" value="P-loop containing nucleoside triphosphate hydrolases"/>
    <property type="match status" value="1"/>
</dbReference>
<protein>
    <submittedName>
        <fullName evidence="6">Ankyrin repeat-containing protein</fullName>
    </submittedName>
</protein>
<evidence type="ECO:0000256" key="3">
    <source>
        <dbReference type="PROSITE-ProRule" id="PRU00023"/>
    </source>
</evidence>
<reference evidence="6" key="2">
    <citation type="submission" date="2023-01" db="EMBL/GenBank/DDBJ databases">
        <authorList>
            <person name="Petersen C."/>
        </authorList>
    </citation>
    <scope>NUCLEOTIDE SEQUENCE</scope>
    <source>
        <strain evidence="6">IBT 17514</strain>
    </source>
</reference>
<sequence length="1662" mass="184012">MAEVLGVAVNIAAVVQLAAQIVKLSYSYVRDVKNAPKLQKQYLQEVSGLMDVLFRVEQVLMDAESLEFLPARPKCLSEEGLKECHAALLNLQVELLKRKSRLTRPFQDREIRPQIDMLHKFRENFSTYLSSCILATANATHKKVSLLSQEQDRNMLLSLVSSIEIPLKQKPAPCHGTGMWFLSHKVVVDWMNGLSPIIWCHGPPGVGKSFLVSVLLDSLQGKQEKASVAYFFCDFSSQEKHTTLNIVLSLLRQLVEKCSSREILTLKDDFQDPGLLQSVEKVSDLIIRIGSLQPVYLILDAVDEMKDASELLNHLSKCADSGLHVLVTSRYLPHIQAKMSTATQLEITGDRDDLVLYVQSRLKESDFREELGNNNEIIRDITSLTGNLLLLARLTLDEVLDLTTVSQIRKTLRRKPQGLNEAFQGSIERINAQSIPRKALAHRVLAWTIYAKRRLRVEELTCAFAVSEEGIDPDDKPGLALLLRVCVGLVAVNPIDNTVGLVHTSAYEYLQKTVLEKSADFDIAQACLNILCLKSLIPKACKSSSELVKRFNNVDFLDYAAHYWGEHLQDQENERLLQELILKLLEDDDLRGSAFQAFLFRTSHADSGARDELFNAFPSDHQEVHVAAQWNLIKTLGILLEAGTNPSAKDSHGWTPLHWACCNGRVLAAKILLDHKAEVNSQDAQRWTPLFWATFTGNLDLTCLLLSHGADHQIQCNLGWTALHWAISGGHSAVTQKLLEYNSGTRYFGKGFSHMSMSQIQAYSEDAPIILAGDTQNLEVFEVLIEHLQERASDEPYDALFNQLWRKQKFQFSVSKNLWRTMAKAEAHFSYTIASYDFSLQGLSASQRKSTLLVSAIRDRQLSAVQLLLEAGADAKSPDVLHLAACERDSRYVKYLLQHGADVNVTRFCLVPLHQAILHGHLETAEALIKGGSDVNRPVLGLESLNTGGYYSKVLSGVSIPLRQDRPLQDSRVFAPSPIISSPRGSTFLIDACCHLFNGHAHFDSKHNKQGEVTLQLARLLLSYGADVKAQNASGMTALHYAVLMPYFPLIKLLVDCGSPVDAVNENGCNVLHLLARCDERSINTEELSEVVQLLISSFEANDLMSPSASYLDRPTLSILASDEELPELNVPRTAIELALMGGYWKMTKALASLGAKLPTGLEWTVILDQAVSDLDLDIVDLLTSHGAVPSPTAIKKLVLSIIVQFNKKELSNDDLETKFEGILSRIVPLGANINHYWDRAEQCMPFSREIKEIAHEGTPLTIAARKLGSAKILQTLLSFGADPYSTSTLTFDPILTAAVFGSAGDLSCLLQFALLHPNDAHWSRYLSNLPEDMDPTTRVCLCLGKSGLLGRKNVQGDNLLYLAIQECNSSLIEALESQILAADTKGNREDEAVLNSHAAEQRELNANGDRLMNHAITNRNEPLLVHLVEAGIDPQWKVRQEGRFAVEETPLIFWAAENGLCHLVHVLLAHGAQVNASDPWGWQPLHVASLHGYPDIVRALVKSGADVHATASSSRPALRWNRDDIRDFQAHHLAAACGNSIVLSILLAENIDIHAKADSKVTGDGPTALHLALRTGRTLNWHGNSLDDDRLQAAQLLVDAGATVSGVLSKFSLAQALMFQKFPGLWDALRAGDVQENSSRAVKSKKVGHHESWQELECDSD</sequence>
<dbReference type="InterPro" id="IPR056884">
    <property type="entry name" value="NPHP3-like_N"/>
</dbReference>
<dbReference type="PRINTS" id="PR01415">
    <property type="entry name" value="ANKYRIN"/>
</dbReference>
<feature type="repeat" description="ANK" evidence="3">
    <location>
        <begin position="652"/>
        <end position="684"/>
    </location>
</feature>
<keyword evidence="2 3" id="KW-0040">ANK repeat</keyword>
<keyword evidence="7" id="KW-1185">Reference proteome</keyword>
<name>A0AAD6HHD7_9EURO</name>
<evidence type="ECO:0000259" key="4">
    <source>
        <dbReference type="Pfam" id="PF22939"/>
    </source>
</evidence>
<feature type="repeat" description="ANK" evidence="3">
    <location>
        <begin position="912"/>
        <end position="936"/>
    </location>
</feature>
<evidence type="ECO:0000256" key="2">
    <source>
        <dbReference type="ARBA" id="ARBA00023043"/>
    </source>
</evidence>
<dbReference type="Pfam" id="PF12796">
    <property type="entry name" value="Ank_2"/>
    <property type="match status" value="4"/>
</dbReference>
<dbReference type="Pfam" id="PF00023">
    <property type="entry name" value="Ank"/>
    <property type="match status" value="1"/>
</dbReference>
<dbReference type="SUPFAM" id="SSF48403">
    <property type="entry name" value="Ankyrin repeat"/>
    <property type="match status" value="4"/>
</dbReference>
<keyword evidence="1" id="KW-0677">Repeat</keyword>
<proteinExistence type="predicted"/>
<feature type="repeat" description="ANK" evidence="3">
    <location>
        <begin position="1481"/>
        <end position="1513"/>
    </location>
</feature>
<dbReference type="SMART" id="SM00248">
    <property type="entry name" value="ANK"/>
    <property type="match status" value="19"/>
</dbReference>
<reference evidence="6" key="1">
    <citation type="journal article" date="2023" name="IMA Fungus">
        <title>Comparative genomic study of the Penicillium genus elucidates a diverse pangenome and 15 lateral gene transfer events.</title>
        <authorList>
            <person name="Petersen C."/>
            <person name="Sorensen T."/>
            <person name="Nielsen M.R."/>
            <person name="Sondergaard T.E."/>
            <person name="Sorensen J.L."/>
            <person name="Fitzpatrick D.A."/>
            <person name="Frisvad J.C."/>
            <person name="Nielsen K.L."/>
        </authorList>
    </citation>
    <scope>NUCLEOTIDE SEQUENCE</scope>
    <source>
        <strain evidence="6">IBT 17514</strain>
    </source>
</reference>
<dbReference type="Proteomes" id="UP001215712">
    <property type="component" value="Unassembled WGS sequence"/>
</dbReference>
<dbReference type="PROSITE" id="PS50297">
    <property type="entry name" value="ANK_REP_REGION"/>
    <property type="match status" value="5"/>
</dbReference>
<dbReference type="Gene3D" id="3.40.50.300">
    <property type="entry name" value="P-loop containing nucleotide triphosphate hydrolases"/>
    <property type="match status" value="1"/>
</dbReference>
<dbReference type="InterPro" id="IPR002110">
    <property type="entry name" value="Ankyrin_rpt"/>
</dbReference>
<organism evidence="6 7">
    <name type="scientific">Penicillium malachiteum</name>
    <dbReference type="NCBI Taxonomy" id="1324776"/>
    <lineage>
        <taxon>Eukaryota</taxon>
        <taxon>Fungi</taxon>
        <taxon>Dikarya</taxon>
        <taxon>Ascomycota</taxon>
        <taxon>Pezizomycotina</taxon>
        <taxon>Eurotiomycetes</taxon>
        <taxon>Eurotiomycetidae</taxon>
        <taxon>Eurotiales</taxon>
        <taxon>Aspergillaceae</taxon>
        <taxon>Penicillium</taxon>
    </lineage>
</organism>
<dbReference type="InterPro" id="IPR027417">
    <property type="entry name" value="P-loop_NTPase"/>
</dbReference>
<dbReference type="PANTHER" id="PTHR24198">
    <property type="entry name" value="ANKYRIN REPEAT AND PROTEIN KINASE DOMAIN-CONTAINING PROTEIN"/>
    <property type="match status" value="1"/>
</dbReference>
<feature type="domain" description="GPI inositol-deacylase winged helix" evidence="4">
    <location>
        <begin position="433"/>
        <end position="523"/>
    </location>
</feature>
<feature type="repeat" description="ANK" evidence="3">
    <location>
        <begin position="876"/>
        <end position="908"/>
    </location>
</feature>
<accession>A0AAD6HHD7</accession>
<dbReference type="Pfam" id="PF24883">
    <property type="entry name" value="NPHP3_N"/>
    <property type="match status" value="1"/>
</dbReference>
<dbReference type="Gene3D" id="1.25.40.20">
    <property type="entry name" value="Ankyrin repeat-containing domain"/>
    <property type="match status" value="4"/>
</dbReference>
<dbReference type="PROSITE" id="PS50088">
    <property type="entry name" value="ANK_REPEAT"/>
    <property type="match status" value="6"/>
</dbReference>
<evidence type="ECO:0000259" key="5">
    <source>
        <dbReference type="Pfam" id="PF24883"/>
    </source>
</evidence>
<evidence type="ECO:0000313" key="7">
    <source>
        <dbReference type="Proteomes" id="UP001215712"/>
    </source>
</evidence>
<feature type="repeat" description="ANK" evidence="3">
    <location>
        <begin position="685"/>
        <end position="717"/>
    </location>
</feature>
<dbReference type="EMBL" id="JAQJAN010000012">
    <property type="protein sequence ID" value="KAJ5716625.1"/>
    <property type="molecule type" value="Genomic_DNA"/>
</dbReference>
<comment type="caution">
    <text evidence="6">The sequence shown here is derived from an EMBL/GenBank/DDBJ whole genome shotgun (WGS) entry which is preliminary data.</text>
</comment>
<dbReference type="Pfam" id="PF22939">
    <property type="entry name" value="WHD_GPIID"/>
    <property type="match status" value="1"/>
</dbReference>
<evidence type="ECO:0000313" key="6">
    <source>
        <dbReference type="EMBL" id="KAJ5716625.1"/>
    </source>
</evidence>
<dbReference type="InterPro" id="IPR036770">
    <property type="entry name" value="Ankyrin_rpt-contain_sf"/>
</dbReference>